<dbReference type="KEGG" id="vas:GT360_07805"/>
<feature type="transmembrane region" description="Helical" evidence="6">
    <location>
        <begin position="285"/>
        <end position="310"/>
    </location>
</feature>
<feature type="transmembrane region" description="Helical" evidence="6">
    <location>
        <begin position="243"/>
        <end position="265"/>
    </location>
</feature>
<dbReference type="PANTHER" id="PTHR30287:SF2">
    <property type="entry name" value="BLL1001 PROTEIN"/>
    <property type="match status" value="1"/>
</dbReference>
<evidence type="ECO:0000313" key="9">
    <source>
        <dbReference type="Proteomes" id="UP000464262"/>
    </source>
</evidence>
<dbReference type="InterPro" id="IPR038766">
    <property type="entry name" value="Membrane_comp_ABC_pdt"/>
</dbReference>
<evidence type="ECO:0000256" key="3">
    <source>
        <dbReference type="ARBA" id="ARBA00022692"/>
    </source>
</evidence>
<evidence type="ECO:0000256" key="4">
    <source>
        <dbReference type="ARBA" id="ARBA00022989"/>
    </source>
</evidence>
<feature type="transmembrane region" description="Helical" evidence="6">
    <location>
        <begin position="345"/>
        <end position="364"/>
    </location>
</feature>
<feature type="transmembrane region" description="Helical" evidence="6">
    <location>
        <begin position="690"/>
        <end position="709"/>
    </location>
</feature>
<organism evidence="8 9">
    <name type="scientific">Vibrio astriarenae</name>
    <dbReference type="NCBI Taxonomy" id="1481923"/>
    <lineage>
        <taxon>Bacteria</taxon>
        <taxon>Pseudomonadati</taxon>
        <taxon>Pseudomonadota</taxon>
        <taxon>Gammaproteobacteria</taxon>
        <taxon>Vibrionales</taxon>
        <taxon>Vibrionaceae</taxon>
        <taxon>Vibrio</taxon>
    </lineage>
</organism>
<reference evidence="8 9" key="1">
    <citation type="submission" date="2020-01" db="EMBL/GenBank/DDBJ databases">
        <title>Whole genome and functional gene identification of agarase of Vibrio HN897.</title>
        <authorList>
            <person name="Liu Y."/>
            <person name="Zhao Z."/>
        </authorList>
    </citation>
    <scope>NUCLEOTIDE SEQUENCE [LARGE SCALE GENOMIC DNA]</scope>
    <source>
        <strain evidence="8 9">HN897</strain>
    </source>
</reference>
<feature type="transmembrane region" description="Helical" evidence="6">
    <location>
        <begin position="447"/>
        <end position="470"/>
    </location>
</feature>
<dbReference type="Proteomes" id="UP000464262">
    <property type="component" value="Chromosome 1"/>
</dbReference>
<evidence type="ECO:0000256" key="5">
    <source>
        <dbReference type="ARBA" id="ARBA00023136"/>
    </source>
</evidence>
<keyword evidence="4 6" id="KW-1133">Transmembrane helix</keyword>
<evidence type="ECO:0000256" key="6">
    <source>
        <dbReference type="SAM" id="Phobius"/>
    </source>
</evidence>
<feature type="transmembrane region" description="Helical" evidence="6">
    <location>
        <begin position="730"/>
        <end position="761"/>
    </location>
</feature>
<dbReference type="Pfam" id="PF02687">
    <property type="entry name" value="FtsX"/>
    <property type="match status" value="2"/>
</dbReference>
<feature type="transmembrane region" description="Helical" evidence="6">
    <location>
        <begin position="781"/>
        <end position="805"/>
    </location>
</feature>
<keyword evidence="5 6" id="KW-0472">Membrane</keyword>
<protein>
    <submittedName>
        <fullName evidence="8">FtsX-like permease family protein</fullName>
    </submittedName>
</protein>
<keyword evidence="3 6" id="KW-0812">Transmembrane</keyword>
<keyword evidence="9" id="KW-1185">Reference proteome</keyword>
<proteinExistence type="predicted"/>
<dbReference type="InterPro" id="IPR003838">
    <property type="entry name" value="ABC3_permease_C"/>
</dbReference>
<feature type="transmembrane region" description="Helical" evidence="6">
    <location>
        <begin position="20"/>
        <end position="40"/>
    </location>
</feature>
<evidence type="ECO:0000313" key="8">
    <source>
        <dbReference type="EMBL" id="QIA63427.1"/>
    </source>
</evidence>
<dbReference type="EMBL" id="CP047475">
    <property type="protein sequence ID" value="QIA63427.1"/>
    <property type="molecule type" value="Genomic_DNA"/>
</dbReference>
<dbReference type="PANTHER" id="PTHR30287">
    <property type="entry name" value="MEMBRANE COMPONENT OF PREDICTED ABC SUPERFAMILY METABOLITE UPTAKE TRANSPORTER"/>
    <property type="match status" value="1"/>
</dbReference>
<accession>A0A7Z2T386</accession>
<feature type="domain" description="ABC3 transporter permease C-terminal" evidence="7">
    <location>
        <begin position="693"/>
        <end position="809"/>
    </location>
</feature>
<keyword evidence="2" id="KW-1003">Cell membrane</keyword>
<name>A0A7Z2T386_9VIBR</name>
<dbReference type="AlphaFoldDB" id="A0A7Z2T386"/>
<evidence type="ECO:0000256" key="2">
    <source>
        <dbReference type="ARBA" id="ARBA00022475"/>
    </source>
</evidence>
<feature type="domain" description="ABC3 transporter permease C-terminal" evidence="7">
    <location>
        <begin position="245"/>
        <end position="367"/>
    </location>
</feature>
<comment type="subcellular location">
    <subcellularLocation>
        <location evidence="1">Cell membrane</location>
        <topology evidence="1">Multi-pass membrane protein</topology>
    </subcellularLocation>
</comment>
<feature type="transmembrane region" description="Helical" evidence="6">
    <location>
        <begin position="385"/>
        <end position="405"/>
    </location>
</feature>
<evidence type="ECO:0000259" key="7">
    <source>
        <dbReference type="Pfam" id="PF02687"/>
    </source>
</evidence>
<feature type="transmembrane region" description="Helical" evidence="6">
    <location>
        <begin position="322"/>
        <end position="339"/>
    </location>
</feature>
<gene>
    <name evidence="8" type="ORF">GT360_07805</name>
</gene>
<dbReference type="GO" id="GO:0005886">
    <property type="term" value="C:plasma membrane"/>
    <property type="evidence" value="ECO:0007669"/>
    <property type="project" value="UniProtKB-SubCell"/>
</dbReference>
<evidence type="ECO:0000256" key="1">
    <source>
        <dbReference type="ARBA" id="ARBA00004651"/>
    </source>
</evidence>
<feature type="transmembrane region" description="Helical" evidence="6">
    <location>
        <begin position="411"/>
        <end position="435"/>
    </location>
</feature>
<sequence length="817" mass="90552">MSWPVVKALLGHYHRHPFQVILVALGLILGVSLLVGVTAINNHARESYENGDQLFSSPIPYLIRTTEPNGILPKSLYSELRDEAFEQCTPFDVVSLRSAEGEELNIVGVDPLFMKRFNQRFEIAEAPHLPRATHPFPILVSNDFADFMNWSSGSLVRMDDDTFIGPVIIDTEEVLNSSQIVADIELLRGLQRNSDLTLIGCGEMSVDKLTILKARLPDGVMLTRNSRAELESITQAFHMNLKALGMLSFLVGLFIFYQAISLSMIQRQTLVGSLRQLGVSNLQLAQAMLIELSVLVTVCWVVGNGFGLILANQLIPSVSSGLGYLYGASMSLTVSWSWNIGLYSLVLTGIGATLACAWPLVRLLRSQPIRLTSKLSLVRFAGREFTLQAALSCIFTVAAIAIFQAPDSYESGFAIITLMLLSVAMFTPFLLWHLFQSFSFSLRWVKVRWFFADAAASMGYRGVATMAFMLSMAANIGVETLVGSFRHTTDEWLTQKLASDVYVYPYAKTAPTLSRWLKAQPEVDEVWWRWERDVATDLGQAQVVSTGTSQGEHDALAVKLGIPKYWQNLHYSRGVMVSESMSLKLNIRPGDYINLGAEFGDGWLVTGVYYDYGNPFNQVVMSHRNWLAAYEGQGNITLGVNLTDTGDKRELKRRLIQNFDLGGDRIVNNKTIHMQALTAFDRTFVIADTLGNITLIIAIVGIFFATLAGESSRQKQFSLLRCFGISGKELVFVGGLQLLVFGLISILIAVPLGLTLAQLVVDIIIRQSFGWTLQLHFEPEIYLHTIGLALVALVIAGVLPVARLLRQTPMQSLRDSL</sequence>
<dbReference type="RefSeq" id="WP_164648321.1">
    <property type="nucleotide sequence ID" value="NZ_CP047475.1"/>
</dbReference>